<organism evidence="2 3">
    <name type="scientific">Polarella glacialis</name>
    <name type="common">Dinoflagellate</name>
    <dbReference type="NCBI Taxonomy" id="89957"/>
    <lineage>
        <taxon>Eukaryota</taxon>
        <taxon>Sar</taxon>
        <taxon>Alveolata</taxon>
        <taxon>Dinophyceae</taxon>
        <taxon>Suessiales</taxon>
        <taxon>Suessiaceae</taxon>
        <taxon>Polarella</taxon>
    </lineage>
</organism>
<dbReference type="EMBL" id="CAJNNV010025660">
    <property type="protein sequence ID" value="CAE8615566.1"/>
    <property type="molecule type" value="Genomic_DNA"/>
</dbReference>
<keyword evidence="3" id="KW-1185">Reference proteome</keyword>
<proteinExistence type="predicted"/>
<gene>
    <name evidence="2" type="ORF">PGLA1383_LOCUS33280</name>
</gene>
<dbReference type="AlphaFoldDB" id="A0A813FSV1"/>
<evidence type="ECO:0000313" key="2">
    <source>
        <dbReference type="EMBL" id="CAE8615566.1"/>
    </source>
</evidence>
<reference evidence="2" key="1">
    <citation type="submission" date="2021-02" db="EMBL/GenBank/DDBJ databases">
        <authorList>
            <person name="Dougan E. K."/>
            <person name="Rhodes N."/>
            <person name="Thang M."/>
            <person name="Chan C."/>
        </authorList>
    </citation>
    <scope>NUCLEOTIDE SEQUENCE</scope>
</reference>
<evidence type="ECO:0000313" key="3">
    <source>
        <dbReference type="Proteomes" id="UP000654075"/>
    </source>
</evidence>
<evidence type="ECO:0000256" key="1">
    <source>
        <dbReference type="SAM" id="MobiDB-lite"/>
    </source>
</evidence>
<protein>
    <submittedName>
        <fullName evidence="2">Uncharacterized protein</fullName>
    </submittedName>
</protein>
<comment type="caution">
    <text evidence="2">The sequence shown here is derived from an EMBL/GenBank/DDBJ whole genome shotgun (WGS) entry which is preliminary data.</text>
</comment>
<dbReference type="Proteomes" id="UP000654075">
    <property type="component" value="Unassembled WGS sequence"/>
</dbReference>
<name>A0A813FSV1_POLGL</name>
<sequence>MPLFRHQLWICRAKFLSWPVARTVSARTASPEKAAARLEMSTVAGASLRKHGLCQAAGDILQEEASSVSRAKRFVYLGNYQTDDGHRTVEFEDLEGEGDPPWSALTSLLHPEANSLEPCEYMDSTAGFAAGLAAVSGTLGTNAANATVLPGAMMGLDLNHDGHDLIVAGAEHDAAHGFHQARYASPPRVSTVLHGNCASGQYHQFQEPEQYCGQPSWGGQRPREPELSAEVASLRHALDQCVRAIETCARAIDSMCAENGFAPSPRGGDSQGSWRSAAAALHDAAQLGQKALYTTSTDPGYGAIAPSANIHQQFLAHNNNNSNNNKRPAPVTRRTSVGPGGGGVLSASGRHLPVGVTMASTGPFSATAPAQSGSAAFGSCDSSRRFLVAAPETGPYFPPGSHPVQFGGMPCAPTIATTPQSLPGMMHPHHHQYQQHLGVGMMPAGPGWGGMPHPGYPGHPGHPGHLAPPANLLGAYPGISLAGMHGLGVMSPPQGGLMSPLGPPHSARGSYGGCPVGPGTWDSSSRQHGKLMLQHYTLGKKLGQNAELIISIVTLRFSC</sequence>
<feature type="compositionally biased region" description="Low complexity" evidence="1">
    <location>
        <begin position="318"/>
        <end position="337"/>
    </location>
</feature>
<feature type="region of interest" description="Disordered" evidence="1">
    <location>
        <begin position="317"/>
        <end position="341"/>
    </location>
</feature>
<accession>A0A813FSV1</accession>